<feature type="compositionally biased region" description="Low complexity" evidence="1">
    <location>
        <begin position="15"/>
        <end position="25"/>
    </location>
</feature>
<name>A0A9W8WQ99_9PLEO</name>
<accession>A0A9W8WQ99</accession>
<dbReference type="EMBL" id="JAPEUV010000189">
    <property type="protein sequence ID" value="KAJ4330556.1"/>
    <property type="molecule type" value="Genomic_DNA"/>
</dbReference>
<gene>
    <name evidence="2" type="ORF">N0V87_009888</name>
</gene>
<dbReference type="OrthoDB" id="4764644at2759"/>
<sequence>MPVTPRSPLRPSPQAPTEAAAAPREPGSRSLVNYAPFSGAVPDDTFFLSMPGAAYLDDVFLGESFGAQWQELLNAADPCAEDMSLAQIEYAAESSEPQGYSTQTEMLAEPSYHKVPTASTYAQSIEVAIRAYFEHVAPVLPVVPEEAFWIDYRKGVCCNSLTLALACRGYPFLRIDNKWHIQQVVARDFRHSFLQRQEDFAGPSAIRIDELEGLALMVNFAYEESYQDPAEPRFGHLFLSSDSLVLFTLQLQQALVPEELHVPTVKLASLRERYTMLFWHVFGLDAFHCLEHLRPSRIQDSCIDDAPQLPAMSTRGYLDAILGLSVVARAVVKILRSDRAGKKMTPSCLSELYGRLQAWREHLGSGQLTWNQQAATDDMIPAGGDKLAELHRFTLGMLELNCYMQIERYALRGSQHETATRSGLEHEIMERKIELESLQAIHKAFQNPHWTKIIADMRLEGTSEPSPVDRYPQILRNICAGVCTWLQSRQNAFCPATEIQPNEVRAGYVGLQVRTAESRGRYTEICQDLCTAVASAKSHHDTAQILADLSFGSDP</sequence>
<reference evidence="2" key="1">
    <citation type="submission" date="2022-10" db="EMBL/GenBank/DDBJ databases">
        <title>Tapping the CABI collections for fungal endophytes: first genome assemblies for Collariella, Neodidymelliopsis, Ascochyta clinopodiicola, Didymella pomorum, Didymosphaeria variabile, Neocosmospora piperis and Neocucurbitaria cava.</title>
        <authorList>
            <person name="Hill R."/>
        </authorList>
    </citation>
    <scope>NUCLEOTIDE SEQUENCE</scope>
    <source>
        <strain evidence="2">IMI 360193</strain>
    </source>
</reference>
<feature type="region of interest" description="Disordered" evidence="1">
    <location>
        <begin position="1"/>
        <end position="28"/>
    </location>
</feature>
<evidence type="ECO:0000313" key="3">
    <source>
        <dbReference type="Proteomes" id="UP001140562"/>
    </source>
</evidence>
<dbReference type="AlphaFoldDB" id="A0A9W8WQ99"/>
<protein>
    <recommendedName>
        <fullName evidence="4">Transcription factor domain-containing protein</fullName>
    </recommendedName>
</protein>
<evidence type="ECO:0000256" key="1">
    <source>
        <dbReference type="SAM" id="MobiDB-lite"/>
    </source>
</evidence>
<dbReference type="Proteomes" id="UP001140562">
    <property type="component" value="Unassembled WGS sequence"/>
</dbReference>
<proteinExistence type="predicted"/>
<comment type="caution">
    <text evidence="2">The sequence shown here is derived from an EMBL/GenBank/DDBJ whole genome shotgun (WGS) entry which is preliminary data.</text>
</comment>
<organism evidence="2 3">
    <name type="scientific">Didymella glomerata</name>
    <dbReference type="NCBI Taxonomy" id="749621"/>
    <lineage>
        <taxon>Eukaryota</taxon>
        <taxon>Fungi</taxon>
        <taxon>Dikarya</taxon>
        <taxon>Ascomycota</taxon>
        <taxon>Pezizomycotina</taxon>
        <taxon>Dothideomycetes</taxon>
        <taxon>Pleosporomycetidae</taxon>
        <taxon>Pleosporales</taxon>
        <taxon>Pleosporineae</taxon>
        <taxon>Didymellaceae</taxon>
        <taxon>Didymella</taxon>
    </lineage>
</organism>
<dbReference type="CDD" id="cd12148">
    <property type="entry name" value="fungal_TF_MHR"/>
    <property type="match status" value="1"/>
</dbReference>
<keyword evidence="3" id="KW-1185">Reference proteome</keyword>
<evidence type="ECO:0008006" key="4">
    <source>
        <dbReference type="Google" id="ProtNLM"/>
    </source>
</evidence>
<evidence type="ECO:0000313" key="2">
    <source>
        <dbReference type="EMBL" id="KAJ4330556.1"/>
    </source>
</evidence>